<gene>
    <name evidence="1" type="ORF">Acy02nite_82110</name>
</gene>
<evidence type="ECO:0000313" key="1">
    <source>
        <dbReference type="EMBL" id="GID70330.1"/>
    </source>
</evidence>
<name>A0A919IYC0_9ACTN</name>
<keyword evidence="2" id="KW-1185">Reference proteome</keyword>
<reference evidence="1" key="1">
    <citation type="submission" date="2021-01" db="EMBL/GenBank/DDBJ databases">
        <title>Whole genome shotgun sequence of Actinoplanes cyaneus NBRC 14990.</title>
        <authorList>
            <person name="Komaki H."/>
            <person name="Tamura T."/>
        </authorList>
    </citation>
    <scope>NUCLEOTIDE SEQUENCE</scope>
    <source>
        <strain evidence="1">NBRC 14990</strain>
    </source>
</reference>
<organism evidence="1 2">
    <name type="scientific">Actinoplanes cyaneus</name>
    <dbReference type="NCBI Taxonomy" id="52696"/>
    <lineage>
        <taxon>Bacteria</taxon>
        <taxon>Bacillati</taxon>
        <taxon>Actinomycetota</taxon>
        <taxon>Actinomycetes</taxon>
        <taxon>Micromonosporales</taxon>
        <taxon>Micromonosporaceae</taxon>
        <taxon>Actinoplanes</taxon>
    </lineage>
</organism>
<sequence length="423" mass="45037">MTDPQAQAARVAGELARRAAAVQETVAAQRAAGSQSTLADRPQPRAAGELSAAALFAAAADGWGAGQPEGSQPVMRVPLGGGRRRFGWRRAEEPAVWFVAGTLPAQPPAQVILVRPNETVVALSRRAPAETIAAAVRQLREPVREWTRAGDGFAFPRRWGGHPYATRSDYVRPRPAWELTASGLRPAPMEDPPLVDTSTAVVLTSPSPGVGGDVAAQWLSFLNARAEIPTPTNLTDIWAWAAVDALIDELELAVAHLGEADQEVARQRVTDAGWGQPREAVLGPVRRRLTNRNAVLAGDPGRTLWRQLGIRAVSREEQDILHVHGGRDGWRRVDLVPVWTPSGEPAARARVHFGKTVIDVNVAADPAEIDAQLWPSLAEAQRGSIGALAFGPAAGLTGRLAGLGERLERAAAFADWLATTAPG</sequence>
<comment type="caution">
    <text evidence="1">The sequence shown here is derived from an EMBL/GenBank/DDBJ whole genome shotgun (WGS) entry which is preliminary data.</text>
</comment>
<dbReference type="AlphaFoldDB" id="A0A919IYC0"/>
<evidence type="ECO:0000313" key="2">
    <source>
        <dbReference type="Proteomes" id="UP000619479"/>
    </source>
</evidence>
<protein>
    <submittedName>
        <fullName evidence="1">Uncharacterized protein</fullName>
    </submittedName>
</protein>
<dbReference type="EMBL" id="BOMH01000073">
    <property type="protein sequence ID" value="GID70330.1"/>
    <property type="molecule type" value="Genomic_DNA"/>
</dbReference>
<dbReference type="Proteomes" id="UP000619479">
    <property type="component" value="Unassembled WGS sequence"/>
</dbReference>
<dbReference type="RefSeq" id="WP_203753976.1">
    <property type="nucleotide sequence ID" value="NZ_BAAAUC010000035.1"/>
</dbReference>
<accession>A0A919IYC0</accession>
<proteinExistence type="predicted"/>